<dbReference type="Proteomes" id="UP000510869">
    <property type="component" value="Chromosome"/>
</dbReference>
<dbReference type="EMBL" id="CP059154">
    <property type="protein sequence ID" value="QLK25222.1"/>
    <property type="molecule type" value="Genomic_DNA"/>
</dbReference>
<sequence>MYGVVTRNAEEVRWPEFDRGFYEVKDVTGRSAEPIADGVNMVSCFGDNAAADADPSLIPVDDMGRPADRERPYFDWAYICPSREDYREGLLEIIDDCVAENEDVRLDDIGFPRAEYCRCGVCEQAFEASEYDDRMEWRASVITDFVAEAVEHIPGTVYMTLYPDPYPGHLRERAGIDLEAIEEYVDEFVVPLYDTAYGTTYWLETIAKGFESALETPFNIELYAVNVDVDNLIHATEVAQEYANGVFFGYEASNGRAALRRMRADERDGVTHGEPNSASES</sequence>
<accession>A0A7D6GPL4</accession>
<gene>
    <name evidence="1" type="ORF">HYG81_14135</name>
</gene>
<reference evidence="1 2" key="1">
    <citation type="submission" date="2020-07" db="EMBL/GenBank/DDBJ databases">
        <title>Natrinema (YPL30) sp. nov. and Haloterrigena xxxxxx (YPL8) sp. nov., isolated from a salt mine.</title>
        <authorList>
            <person name="Cui H."/>
        </authorList>
    </citation>
    <scope>NUCLEOTIDE SEQUENCE [LARGE SCALE GENOMIC DNA]</scope>
    <source>
        <strain evidence="1 2">YPL13</strain>
    </source>
</reference>
<proteinExistence type="predicted"/>
<dbReference type="KEGG" id="nay:HYG81_14135"/>
<dbReference type="GeneID" id="56144366"/>
<evidence type="ECO:0000313" key="2">
    <source>
        <dbReference type="Proteomes" id="UP000510869"/>
    </source>
</evidence>
<keyword evidence="2" id="KW-1185">Reference proteome</keyword>
<name>A0A7D6GPL4_9EURY</name>
<dbReference type="RefSeq" id="WP_180840412.1">
    <property type="nucleotide sequence ID" value="NZ_CP059154.1"/>
</dbReference>
<evidence type="ECO:0008006" key="3">
    <source>
        <dbReference type="Google" id="ProtNLM"/>
    </source>
</evidence>
<dbReference type="AlphaFoldDB" id="A0A7D6GPL4"/>
<evidence type="ECO:0000313" key="1">
    <source>
        <dbReference type="EMBL" id="QLK25222.1"/>
    </source>
</evidence>
<protein>
    <recommendedName>
        <fullName evidence="3">Glycoside hydrolase domain protein</fullName>
    </recommendedName>
</protein>
<dbReference type="OrthoDB" id="211843at2157"/>
<organism evidence="1 2">
    <name type="scientific">Natrinema zhouii</name>
    <dbReference type="NCBI Taxonomy" id="1710539"/>
    <lineage>
        <taxon>Archaea</taxon>
        <taxon>Methanobacteriati</taxon>
        <taxon>Methanobacteriota</taxon>
        <taxon>Stenosarchaea group</taxon>
        <taxon>Halobacteria</taxon>
        <taxon>Halobacteriales</taxon>
        <taxon>Natrialbaceae</taxon>
        <taxon>Natrinema</taxon>
    </lineage>
</organism>